<accession>A0A0K0N5B7</accession>
<reference evidence="1 2" key="1">
    <citation type="journal article" date="2015" name="Appl. Environ. Microbiol.">
        <title>Three of a Kind: Genetically Similar Tsukamurella Phages TIN2, TIN3, and TIN4.</title>
        <authorList>
            <person name="Dyson Z.A."/>
            <person name="Tucci J."/>
            <person name="Seviour R.J."/>
            <person name="Petrovski S."/>
        </authorList>
    </citation>
    <scope>NUCLEOTIDE SEQUENCE [LARGE SCALE GENOMIC DNA]</scope>
</reference>
<dbReference type="Proteomes" id="UP000203663">
    <property type="component" value="Segment"/>
</dbReference>
<dbReference type="GeneID" id="26641188"/>
<dbReference type="OrthoDB" id="26870at10239"/>
<gene>
    <name evidence="1" type="ORF">TIN3_103</name>
</gene>
<name>A0A0K0N5B7_9CAUD</name>
<dbReference type="KEGG" id="vg:26641188"/>
<protein>
    <submittedName>
        <fullName evidence="1">Uncharacterized protein</fullName>
    </submittedName>
</protein>
<dbReference type="RefSeq" id="YP_009214869.1">
    <property type="nucleotide sequence ID" value="NC_028966.1"/>
</dbReference>
<dbReference type="EMBL" id="KR011063">
    <property type="protein sequence ID" value="AKJ71900.1"/>
    <property type="molecule type" value="Genomic_DNA"/>
</dbReference>
<proteinExistence type="predicted"/>
<evidence type="ECO:0000313" key="2">
    <source>
        <dbReference type="Proteomes" id="UP000203663"/>
    </source>
</evidence>
<sequence>MSIDDLMASMLSELGKEVDAELADNNFPAHHHGRPIGYHNGCRGPLCKKQHRDRLRRPGAVSASEIQDAYLEMRLNEHKKSLKDKKKAGHAA</sequence>
<keyword evidence="2" id="KW-1185">Reference proteome</keyword>
<organism evidence="1 2">
    <name type="scientific">Tsukamurella phage TIN3</name>
    <dbReference type="NCBI Taxonomy" id="1636546"/>
    <lineage>
        <taxon>Viruses</taxon>
        <taxon>Duplodnaviria</taxon>
        <taxon>Heunggongvirae</taxon>
        <taxon>Uroviricota</taxon>
        <taxon>Caudoviricetes</taxon>
        <taxon>Tinduovirus</taxon>
        <taxon>Tinduovirus TIN3</taxon>
    </lineage>
</organism>
<evidence type="ECO:0000313" key="1">
    <source>
        <dbReference type="EMBL" id="AKJ71900.1"/>
    </source>
</evidence>